<organism evidence="2 3">
    <name type="scientific">Romanomermis culicivorax</name>
    <name type="common">Nematode worm</name>
    <dbReference type="NCBI Taxonomy" id="13658"/>
    <lineage>
        <taxon>Eukaryota</taxon>
        <taxon>Metazoa</taxon>
        <taxon>Ecdysozoa</taxon>
        <taxon>Nematoda</taxon>
        <taxon>Enoplea</taxon>
        <taxon>Dorylaimia</taxon>
        <taxon>Mermithida</taxon>
        <taxon>Mermithoidea</taxon>
        <taxon>Mermithidae</taxon>
        <taxon>Romanomermis</taxon>
    </lineage>
</organism>
<feature type="transmembrane region" description="Helical" evidence="1">
    <location>
        <begin position="294"/>
        <end position="316"/>
    </location>
</feature>
<evidence type="ECO:0000313" key="2">
    <source>
        <dbReference type="Proteomes" id="UP000887565"/>
    </source>
</evidence>
<dbReference type="WBParaSite" id="nRc.2.0.1.t21625-RA">
    <property type="protein sequence ID" value="nRc.2.0.1.t21625-RA"/>
    <property type="gene ID" value="nRc.2.0.1.g21625"/>
</dbReference>
<dbReference type="Proteomes" id="UP000887565">
    <property type="component" value="Unplaced"/>
</dbReference>
<proteinExistence type="predicted"/>
<keyword evidence="1" id="KW-1133">Transmembrane helix</keyword>
<feature type="transmembrane region" description="Helical" evidence="1">
    <location>
        <begin position="158"/>
        <end position="176"/>
    </location>
</feature>
<feature type="transmembrane region" description="Helical" evidence="1">
    <location>
        <begin position="130"/>
        <end position="152"/>
    </location>
</feature>
<evidence type="ECO:0000256" key="1">
    <source>
        <dbReference type="SAM" id="Phobius"/>
    </source>
</evidence>
<accession>A0A915J661</accession>
<name>A0A915J661_ROMCU</name>
<keyword evidence="1" id="KW-0812">Transmembrane</keyword>
<keyword evidence="1" id="KW-0472">Membrane</keyword>
<protein>
    <submittedName>
        <fullName evidence="3">Uncharacterized protein</fullName>
    </submittedName>
</protein>
<evidence type="ECO:0000313" key="3">
    <source>
        <dbReference type="WBParaSite" id="nRc.2.0.1.t21625-RA"/>
    </source>
</evidence>
<dbReference type="AlphaFoldDB" id="A0A915J661"/>
<sequence length="447" mass="50646">MTFLAKKSKFDELWLPSNGNCKLLVVLLENSGGLPTFVKYLITNVSIVYIVRNTFLLYKATYTLASFFVGLDVMSVPYEFCVFEQISTAVVYGIVYKKNRQILNNFVVTALKNNLNERFVQWANVKVTKWLIPLTLISVTLNVSSVALTSTLRTFVKMGFMGATTLSLSLISAFSFEAQIFPMLFSSTLMQGIQQQHPTVYKWFSLIEKSNYGENFVNSFRHTTKPPETHITSTDIINGVKKIEDGILKRVGKLSDGKKKIVDHRLNPDAQAAILTEMWSVNMKMNDTIRCPEIAFPSLIFVPPIMTLLLSSLGVISSMFLMKILYEYNGSLPIKVKYLITNVCLTLSPMLMQTLEQAYPRIYLWFNFRKNVAFNAVLSNTITTISVANTPKRDDKKSGQIGLAKRIEEEIDNKAGRLTDGKKKIVNFNVDPQDQAAIIEKIWNRKL</sequence>
<keyword evidence="2" id="KW-1185">Reference proteome</keyword>
<reference evidence="3" key="1">
    <citation type="submission" date="2022-11" db="UniProtKB">
        <authorList>
            <consortium name="WormBaseParasite"/>
        </authorList>
    </citation>
    <scope>IDENTIFICATION</scope>
</reference>